<dbReference type="Gene3D" id="3.90.950.10">
    <property type="match status" value="1"/>
</dbReference>
<proteinExistence type="predicted"/>
<gene>
    <name evidence="3" type="ORF">AXXA_24035</name>
</gene>
<dbReference type="Pfam" id="PF01725">
    <property type="entry name" value="Ham1p_like"/>
    <property type="match status" value="1"/>
</dbReference>
<name>F7T769_9BURK</name>
<sequence length="41" mass="4531">IRTSTCPTQGLTAAALDPEEKNRISHRARALRELLSKLNQA</sequence>
<keyword evidence="1" id="KW-0378">Hydrolase</keyword>
<evidence type="ECO:0000313" key="4">
    <source>
        <dbReference type="Proteomes" id="UP000004853"/>
    </source>
</evidence>
<evidence type="ECO:0000256" key="1">
    <source>
        <dbReference type="ARBA" id="ARBA00022801"/>
    </source>
</evidence>
<feature type="non-terminal residue" evidence="3">
    <location>
        <position position="1"/>
    </location>
</feature>
<dbReference type="AlphaFoldDB" id="F7T769"/>
<dbReference type="EMBL" id="AFRQ01000106">
    <property type="protein sequence ID" value="EGP43810.1"/>
    <property type="molecule type" value="Genomic_DNA"/>
</dbReference>
<dbReference type="InterPro" id="IPR029001">
    <property type="entry name" value="ITPase-like_fam"/>
</dbReference>
<dbReference type="GO" id="GO:0047429">
    <property type="term" value="F:nucleoside triphosphate diphosphatase activity"/>
    <property type="evidence" value="ECO:0007669"/>
    <property type="project" value="InterPro"/>
</dbReference>
<keyword evidence="2" id="KW-0546">Nucleotide metabolism</keyword>
<evidence type="ECO:0000313" key="3">
    <source>
        <dbReference type="EMBL" id="EGP43810.1"/>
    </source>
</evidence>
<reference evidence="3 4" key="1">
    <citation type="submission" date="2011-06" db="EMBL/GenBank/DDBJ databases">
        <authorList>
            <person name="Bador J."/>
            <person name="Amoureux L."/>
            <person name="Neuwirth C."/>
        </authorList>
    </citation>
    <scope>NUCLEOTIDE SEQUENCE [LARGE SCALE GENOMIC DNA]</scope>
    <source>
        <strain evidence="3 4">AXX-A</strain>
    </source>
</reference>
<dbReference type="SUPFAM" id="SSF52972">
    <property type="entry name" value="ITPase-like"/>
    <property type="match status" value="1"/>
</dbReference>
<dbReference type="Proteomes" id="UP000004853">
    <property type="component" value="Unassembled WGS sequence"/>
</dbReference>
<organism evidence="3 4">
    <name type="scientific">Achromobacter insuavis AXX-A</name>
    <dbReference type="NCBI Taxonomy" id="1003200"/>
    <lineage>
        <taxon>Bacteria</taxon>
        <taxon>Pseudomonadati</taxon>
        <taxon>Pseudomonadota</taxon>
        <taxon>Betaproteobacteria</taxon>
        <taxon>Burkholderiales</taxon>
        <taxon>Alcaligenaceae</taxon>
        <taxon>Achromobacter</taxon>
    </lineage>
</organism>
<dbReference type="GO" id="GO:0009143">
    <property type="term" value="P:nucleoside triphosphate catabolic process"/>
    <property type="evidence" value="ECO:0007669"/>
    <property type="project" value="InterPro"/>
</dbReference>
<protein>
    <submittedName>
        <fullName evidence="3">Nucleoside-triphosphatase</fullName>
    </submittedName>
</protein>
<dbReference type="HOGENOM" id="CLU_3280832_0_0_4"/>
<accession>F7T769</accession>
<dbReference type="GO" id="GO:0009117">
    <property type="term" value="P:nucleotide metabolic process"/>
    <property type="evidence" value="ECO:0007669"/>
    <property type="project" value="UniProtKB-KW"/>
</dbReference>
<dbReference type="eggNOG" id="COG0127">
    <property type="taxonomic scope" value="Bacteria"/>
</dbReference>
<dbReference type="InterPro" id="IPR002637">
    <property type="entry name" value="RdgB/HAM1"/>
</dbReference>
<comment type="caution">
    <text evidence="3">The sequence shown here is derived from an EMBL/GenBank/DDBJ whole genome shotgun (WGS) entry which is preliminary data.</text>
</comment>
<evidence type="ECO:0000256" key="2">
    <source>
        <dbReference type="ARBA" id="ARBA00023080"/>
    </source>
</evidence>